<organism evidence="4 5">
    <name type="scientific">Australozyma saopauloensis</name>
    <dbReference type="NCBI Taxonomy" id="291208"/>
    <lineage>
        <taxon>Eukaryota</taxon>
        <taxon>Fungi</taxon>
        <taxon>Dikarya</taxon>
        <taxon>Ascomycota</taxon>
        <taxon>Saccharomycotina</taxon>
        <taxon>Pichiomycetes</taxon>
        <taxon>Metschnikowiaceae</taxon>
        <taxon>Australozyma</taxon>
    </lineage>
</organism>
<feature type="repeat" description="WD" evidence="3">
    <location>
        <begin position="55"/>
        <end position="87"/>
    </location>
</feature>
<dbReference type="AlphaFoldDB" id="A0AAX4H5X8"/>
<dbReference type="GO" id="GO:0030042">
    <property type="term" value="P:actin filament depolymerization"/>
    <property type="evidence" value="ECO:0007669"/>
    <property type="project" value="TreeGrafter"/>
</dbReference>
<dbReference type="FunFam" id="2.130.10.10:FF:000102">
    <property type="entry name" value="Actin-interacting protein 1"/>
    <property type="match status" value="1"/>
</dbReference>
<name>A0AAX4H5X8_9ASCO</name>
<keyword evidence="1 3" id="KW-0853">WD repeat</keyword>
<evidence type="ECO:0000256" key="3">
    <source>
        <dbReference type="PROSITE-ProRule" id="PRU00221"/>
    </source>
</evidence>
<dbReference type="InterPro" id="IPR020472">
    <property type="entry name" value="WD40_PAC1"/>
</dbReference>
<dbReference type="PRINTS" id="PR00320">
    <property type="entry name" value="GPROTEINBRPT"/>
</dbReference>
<sequence>MIRQTHLYPAAPSTTRGALTFISYDDINNRIAYAAGKSVVVTSLDKDPKFPPIQFTKHNVAVTAAAFCPSGNYVASGDESGNVKIWDTSVYGKEVTFEQPNVKSEFQVLSGPIKSIAWDAENSRVIAAGRGKVKFAHCFTWDSGNSIGEIQGHSETINAVAIKPQRPYRAATVGDDKAMIFFNGPPFKFTKSLRGYHTNSIRSVKFSPDGKWLASVGSDRIITLYDGTSGEYIEKHENAHEGGIFDVSWLPDLATFVTSSADNTIKKWEADGLKELETFILPVSKSVENQQVGVVVTKDYVLSLSLNGNLNFFTHAGSFSHSWYGHQRALTEISLIGGSKLLTGGSDGSIRSWDVSRGSLNAECNILDAVVHSNYITGIVEYGSSIVTSGWDDKLKVSKNDSLSTTIDLSGQPKAIKIVGNNLTVIFENKLEVFNDSFEKISSLDFEYVASDADAIAGSTTLLITNETNKRIEEYQIAQSIEHIRSYPELRSAPTLVRVSPDGTYAAVAESTGKYTLYSTVDANTVTTRWAFHSSRVNDAAWTLDSKYLVSGGLDCGLFIYSVARPVKVLKQQLAHQVAVSGLSWIDYNEDEGSFCSVGLDGMVKTWSVKFTSS</sequence>
<dbReference type="PANTHER" id="PTHR19856">
    <property type="entry name" value="WD-REPEATCONTAINING PROTEIN WDR1"/>
    <property type="match status" value="1"/>
</dbReference>
<proteinExistence type="predicted"/>
<dbReference type="GeneID" id="88172305"/>
<dbReference type="PROSITE" id="PS50082">
    <property type="entry name" value="WD_REPEATS_2"/>
    <property type="match status" value="4"/>
</dbReference>
<reference evidence="4 5" key="1">
    <citation type="submission" date="2023-10" db="EMBL/GenBank/DDBJ databases">
        <title>Draft Genome Sequence of Candida saopaulonensis from a very Premature Infant with Sepsis.</title>
        <authorList>
            <person name="Ning Y."/>
            <person name="Dai R."/>
            <person name="Xiao M."/>
            <person name="Xu Y."/>
            <person name="Yan Q."/>
            <person name="Zhang L."/>
        </authorList>
    </citation>
    <scope>NUCLEOTIDE SEQUENCE [LARGE SCALE GENOMIC DNA]</scope>
    <source>
        <strain evidence="4 5">19XY460</strain>
    </source>
</reference>
<dbReference type="InterPro" id="IPR001680">
    <property type="entry name" value="WD40_rpt"/>
</dbReference>
<dbReference type="PROSITE" id="PS00678">
    <property type="entry name" value="WD_REPEATS_1"/>
    <property type="match status" value="1"/>
</dbReference>
<keyword evidence="2" id="KW-0677">Repeat</keyword>
<accession>A0AAX4H5X8</accession>
<evidence type="ECO:0008006" key="6">
    <source>
        <dbReference type="Google" id="ProtNLM"/>
    </source>
</evidence>
<dbReference type="InterPro" id="IPR015943">
    <property type="entry name" value="WD40/YVTN_repeat-like_dom_sf"/>
</dbReference>
<dbReference type="SMART" id="SM00320">
    <property type="entry name" value="WD40"/>
    <property type="match status" value="9"/>
</dbReference>
<feature type="repeat" description="WD" evidence="3">
    <location>
        <begin position="237"/>
        <end position="278"/>
    </location>
</feature>
<dbReference type="Proteomes" id="UP001338582">
    <property type="component" value="Chromosome 1"/>
</dbReference>
<feature type="repeat" description="WD" evidence="3">
    <location>
        <begin position="323"/>
        <end position="363"/>
    </location>
</feature>
<evidence type="ECO:0000313" key="5">
    <source>
        <dbReference type="Proteomes" id="UP001338582"/>
    </source>
</evidence>
<dbReference type="PROSITE" id="PS50294">
    <property type="entry name" value="WD_REPEATS_REGION"/>
    <property type="match status" value="3"/>
</dbReference>
<protein>
    <recommendedName>
        <fullName evidence="6">Actin-interacting protein 1</fullName>
    </recommendedName>
</protein>
<dbReference type="Pfam" id="PF00400">
    <property type="entry name" value="WD40"/>
    <property type="match status" value="5"/>
</dbReference>
<gene>
    <name evidence="4" type="ORF">PUMCH_001239</name>
</gene>
<dbReference type="Gene3D" id="2.130.10.10">
    <property type="entry name" value="YVTN repeat-like/Quinoprotein amine dehydrogenase"/>
    <property type="match status" value="2"/>
</dbReference>
<dbReference type="CDD" id="cd00200">
    <property type="entry name" value="WD40"/>
    <property type="match status" value="1"/>
</dbReference>
<evidence type="ECO:0000256" key="1">
    <source>
        <dbReference type="ARBA" id="ARBA00022574"/>
    </source>
</evidence>
<dbReference type="PANTHER" id="PTHR19856:SF0">
    <property type="entry name" value="WD REPEAT-CONTAINING PROTEIN 1"/>
    <property type="match status" value="1"/>
</dbReference>
<evidence type="ECO:0000313" key="4">
    <source>
        <dbReference type="EMBL" id="WPK23987.1"/>
    </source>
</evidence>
<dbReference type="GO" id="GO:0030864">
    <property type="term" value="C:cortical actin cytoskeleton"/>
    <property type="evidence" value="ECO:0007669"/>
    <property type="project" value="TreeGrafter"/>
</dbReference>
<dbReference type="InterPro" id="IPR019775">
    <property type="entry name" value="WD40_repeat_CS"/>
</dbReference>
<dbReference type="EMBL" id="CP138894">
    <property type="protein sequence ID" value="WPK23987.1"/>
    <property type="molecule type" value="Genomic_DNA"/>
</dbReference>
<feature type="repeat" description="WD" evidence="3">
    <location>
        <begin position="194"/>
        <end position="235"/>
    </location>
</feature>
<dbReference type="GO" id="GO:0051015">
    <property type="term" value="F:actin filament binding"/>
    <property type="evidence" value="ECO:0007669"/>
    <property type="project" value="TreeGrafter"/>
</dbReference>
<keyword evidence="5" id="KW-1185">Reference proteome</keyword>
<evidence type="ECO:0000256" key="2">
    <source>
        <dbReference type="ARBA" id="ARBA00022737"/>
    </source>
</evidence>
<dbReference type="RefSeq" id="XP_062876371.1">
    <property type="nucleotide sequence ID" value="XM_063020301.1"/>
</dbReference>
<dbReference type="KEGG" id="asau:88172305"/>
<dbReference type="SUPFAM" id="SSF50978">
    <property type="entry name" value="WD40 repeat-like"/>
    <property type="match status" value="2"/>
</dbReference>
<dbReference type="InterPro" id="IPR036322">
    <property type="entry name" value="WD40_repeat_dom_sf"/>
</dbReference>